<dbReference type="PANTHER" id="PTHR43618">
    <property type="entry name" value="7-ALPHA-HYDROXYSTEROID DEHYDROGENASE"/>
    <property type="match status" value="1"/>
</dbReference>
<dbReference type="InterPro" id="IPR002347">
    <property type="entry name" value="SDR_fam"/>
</dbReference>
<dbReference type="Gene3D" id="3.40.50.720">
    <property type="entry name" value="NAD(P)-binding Rossmann-like Domain"/>
    <property type="match status" value="1"/>
</dbReference>
<dbReference type="PANTHER" id="PTHR43618:SF8">
    <property type="entry name" value="7ALPHA-HYDROXYSTEROID DEHYDROGENASE"/>
    <property type="match status" value="1"/>
</dbReference>
<dbReference type="SUPFAM" id="SSF51735">
    <property type="entry name" value="NAD(P)-binding Rossmann-fold domains"/>
    <property type="match status" value="1"/>
</dbReference>
<evidence type="ECO:0000313" key="6">
    <source>
        <dbReference type="Proteomes" id="UP000198280"/>
    </source>
</evidence>
<feature type="domain" description="Ketoreductase" evidence="4">
    <location>
        <begin position="3"/>
        <end position="183"/>
    </location>
</feature>
<evidence type="ECO:0000256" key="3">
    <source>
        <dbReference type="ARBA" id="ARBA00023002"/>
    </source>
</evidence>
<dbReference type="RefSeq" id="WP_089222043.1">
    <property type="nucleotide sequence ID" value="NZ_FZOF01000001.1"/>
</dbReference>
<dbReference type="InterPro" id="IPR052178">
    <property type="entry name" value="Sec_Metab_Biosynth_SDR"/>
</dbReference>
<dbReference type="InterPro" id="IPR057326">
    <property type="entry name" value="KR_dom"/>
</dbReference>
<name>A0A239A1E5_9ACTN</name>
<dbReference type="SMART" id="SM00822">
    <property type="entry name" value="PKS_KR"/>
    <property type="match status" value="1"/>
</dbReference>
<evidence type="ECO:0000256" key="2">
    <source>
        <dbReference type="ARBA" id="ARBA00022857"/>
    </source>
</evidence>
<comment type="similarity">
    <text evidence="1">Belongs to the short-chain dehydrogenases/reductases (SDR) family.</text>
</comment>
<dbReference type="GO" id="GO:0016491">
    <property type="term" value="F:oxidoreductase activity"/>
    <property type="evidence" value="ECO:0007669"/>
    <property type="project" value="UniProtKB-KW"/>
</dbReference>
<dbReference type="EMBL" id="FZOF01000001">
    <property type="protein sequence ID" value="SNR88928.1"/>
    <property type="molecule type" value="Genomic_DNA"/>
</dbReference>
<dbReference type="PROSITE" id="PS00061">
    <property type="entry name" value="ADH_SHORT"/>
    <property type="match status" value="1"/>
</dbReference>
<keyword evidence="6" id="KW-1185">Reference proteome</keyword>
<keyword evidence="2" id="KW-0521">NADP</keyword>
<dbReference type="Pfam" id="PF13561">
    <property type="entry name" value="adh_short_C2"/>
    <property type="match status" value="1"/>
</dbReference>
<dbReference type="AlphaFoldDB" id="A0A239A1E5"/>
<dbReference type="CDD" id="cd05233">
    <property type="entry name" value="SDR_c"/>
    <property type="match status" value="1"/>
</dbReference>
<dbReference type="Proteomes" id="UP000198280">
    <property type="component" value="Unassembled WGS sequence"/>
</dbReference>
<dbReference type="OrthoDB" id="3210335at2"/>
<keyword evidence="3" id="KW-0560">Oxidoreductase</keyword>
<accession>A0A239A1E5</accession>
<organism evidence="5 6">
    <name type="scientific">Actinacidiphila glaucinigra</name>
    <dbReference type="NCBI Taxonomy" id="235986"/>
    <lineage>
        <taxon>Bacteria</taxon>
        <taxon>Bacillati</taxon>
        <taxon>Actinomycetota</taxon>
        <taxon>Actinomycetes</taxon>
        <taxon>Kitasatosporales</taxon>
        <taxon>Streptomycetaceae</taxon>
        <taxon>Actinacidiphila</taxon>
    </lineage>
</organism>
<sequence>MSRIVVVSGGGTGIGLAVAEAFVRDGDQVVLVGRRADVLEEAVARLGSGSALAVPADLTDETEAAGVRDLVAERFGRVDVLVNNAGGNVALGAGEPSLTELWTGNFRSNVLTAVLLTEALRDLLADGGRVLLLSSIAAVRGGGSGSYGAAKAALHPYAYDLAADLGARGITVNVIAPGFIDDTEFFGGRMTRERRAFLVGQTLTGRVGVPEDVASLAHWLASPGAAHITAQIHQVNGGAERGR</sequence>
<dbReference type="InterPro" id="IPR036291">
    <property type="entry name" value="NAD(P)-bd_dom_sf"/>
</dbReference>
<dbReference type="PRINTS" id="PR00081">
    <property type="entry name" value="GDHRDH"/>
</dbReference>
<evidence type="ECO:0000313" key="5">
    <source>
        <dbReference type="EMBL" id="SNR88928.1"/>
    </source>
</evidence>
<gene>
    <name evidence="5" type="ORF">SAMN05216252_101688</name>
</gene>
<protein>
    <submittedName>
        <fullName evidence="5">3-oxoacyl-[acyl-carrier protein] reductase</fullName>
    </submittedName>
</protein>
<proteinExistence type="inferred from homology"/>
<dbReference type="PRINTS" id="PR00080">
    <property type="entry name" value="SDRFAMILY"/>
</dbReference>
<reference evidence="5 6" key="1">
    <citation type="submission" date="2017-06" db="EMBL/GenBank/DDBJ databases">
        <authorList>
            <person name="Kim H.J."/>
            <person name="Triplett B.A."/>
        </authorList>
    </citation>
    <scope>NUCLEOTIDE SEQUENCE [LARGE SCALE GENOMIC DNA]</scope>
    <source>
        <strain evidence="5 6">CGMCC 4.1858</strain>
    </source>
</reference>
<evidence type="ECO:0000259" key="4">
    <source>
        <dbReference type="SMART" id="SM00822"/>
    </source>
</evidence>
<evidence type="ECO:0000256" key="1">
    <source>
        <dbReference type="ARBA" id="ARBA00006484"/>
    </source>
</evidence>
<dbReference type="InterPro" id="IPR020904">
    <property type="entry name" value="Sc_DH/Rdtase_CS"/>
</dbReference>